<gene>
    <name evidence="1" type="ORF">DFR24_2115</name>
</gene>
<dbReference type="AlphaFoldDB" id="A0A4R7PES5"/>
<organism evidence="1 2">
    <name type="scientific">Panacagrimonas perspica</name>
    <dbReference type="NCBI Taxonomy" id="381431"/>
    <lineage>
        <taxon>Bacteria</taxon>
        <taxon>Pseudomonadati</taxon>
        <taxon>Pseudomonadota</taxon>
        <taxon>Gammaproteobacteria</taxon>
        <taxon>Nevskiales</taxon>
        <taxon>Nevskiaceae</taxon>
        <taxon>Panacagrimonas</taxon>
    </lineage>
</organism>
<evidence type="ECO:0000313" key="1">
    <source>
        <dbReference type="EMBL" id="TDU32715.1"/>
    </source>
</evidence>
<name>A0A4R7PES5_9GAMM</name>
<accession>A0A4R7PES5</accession>
<reference evidence="1 2" key="1">
    <citation type="submission" date="2019-03" db="EMBL/GenBank/DDBJ databases">
        <title>Genomic Encyclopedia of Type Strains, Phase IV (KMG-IV): sequencing the most valuable type-strain genomes for metagenomic binning, comparative biology and taxonomic classification.</title>
        <authorList>
            <person name="Goeker M."/>
        </authorList>
    </citation>
    <scope>NUCLEOTIDE SEQUENCE [LARGE SCALE GENOMIC DNA]</scope>
    <source>
        <strain evidence="1 2">DSM 26377</strain>
    </source>
</reference>
<dbReference type="EMBL" id="SOBT01000008">
    <property type="protein sequence ID" value="TDU32715.1"/>
    <property type="molecule type" value="Genomic_DNA"/>
</dbReference>
<evidence type="ECO:0000313" key="2">
    <source>
        <dbReference type="Proteomes" id="UP000295341"/>
    </source>
</evidence>
<sequence length="100" mass="11446">MTQPSQMRPSGLLELSRWLACLTSLGILVWIPQTPVLFFALCAGTPVEFYEADLNHDDYVSVIEAGYACNLDSRPVRRHGHTCTEFYNRVDWRPIKEVCE</sequence>
<protein>
    <submittedName>
        <fullName evidence="1">Uncharacterized protein</fullName>
    </submittedName>
</protein>
<dbReference type="RefSeq" id="WP_168710388.1">
    <property type="nucleotide sequence ID" value="NZ_MWIN01000001.1"/>
</dbReference>
<keyword evidence="2" id="KW-1185">Reference proteome</keyword>
<comment type="caution">
    <text evidence="1">The sequence shown here is derived from an EMBL/GenBank/DDBJ whole genome shotgun (WGS) entry which is preliminary data.</text>
</comment>
<dbReference type="Proteomes" id="UP000295341">
    <property type="component" value="Unassembled WGS sequence"/>
</dbReference>
<proteinExistence type="predicted"/>